<keyword evidence="2" id="KW-1185">Reference proteome</keyword>
<dbReference type="Proteomes" id="UP000612055">
    <property type="component" value="Unassembled WGS sequence"/>
</dbReference>
<evidence type="ECO:0000313" key="2">
    <source>
        <dbReference type="Proteomes" id="UP000612055"/>
    </source>
</evidence>
<proteinExistence type="predicted"/>
<gene>
    <name evidence="1" type="ORF">HYH03_000832</name>
</gene>
<sequence>MNAQGDLAGKVAKATAAADQLAERQFKPSRSDKLDKKQVLFLGTMAAVGDRKLVSKHIQDVIGELEDPVAAAEAAGKARALVEVLAAGEEALVAAKELEPLVRTRATSLAEIVQELKELATRLRPTAGTRVDDIEGIAAHLSLALGSLGCQHADRQGSRQAG</sequence>
<evidence type="ECO:0000313" key="1">
    <source>
        <dbReference type="EMBL" id="KAG2501012.1"/>
    </source>
</evidence>
<accession>A0A836C6S0</accession>
<dbReference type="AlphaFoldDB" id="A0A836C6S0"/>
<organism evidence="1 2">
    <name type="scientific">Edaphochlamys debaryana</name>
    <dbReference type="NCBI Taxonomy" id="47281"/>
    <lineage>
        <taxon>Eukaryota</taxon>
        <taxon>Viridiplantae</taxon>
        <taxon>Chlorophyta</taxon>
        <taxon>core chlorophytes</taxon>
        <taxon>Chlorophyceae</taxon>
        <taxon>CS clade</taxon>
        <taxon>Chlamydomonadales</taxon>
        <taxon>Chlamydomonadales incertae sedis</taxon>
        <taxon>Edaphochlamys</taxon>
    </lineage>
</organism>
<protein>
    <submittedName>
        <fullName evidence="1">Uncharacterized protein</fullName>
    </submittedName>
</protein>
<name>A0A836C6S0_9CHLO</name>
<comment type="caution">
    <text evidence="1">The sequence shown here is derived from an EMBL/GenBank/DDBJ whole genome shotgun (WGS) entry which is preliminary data.</text>
</comment>
<reference evidence="1" key="1">
    <citation type="journal article" date="2020" name="bioRxiv">
        <title>Comparative genomics of Chlamydomonas.</title>
        <authorList>
            <person name="Craig R.J."/>
            <person name="Hasan A.R."/>
            <person name="Ness R.W."/>
            <person name="Keightley P.D."/>
        </authorList>
    </citation>
    <scope>NUCLEOTIDE SEQUENCE</scope>
    <source>
        <strain evidence="1">CCAP 11/70</strain>
    </source>
</reference>
<dbReference type="EMBL" id="JAEHOE010000002">
    <property type="protein sequence ID" value="KAG2501012.1"/>
    <property type="molecule type" value="Genomic_DNA"/>
</dbReference>